<dbReference type="AlphaFoldDB" id="A0A1C1YXM5"/>
<accession>A0A1C1YXM5</accession>
<dbReference type="SFLD" id="SFLDS00029">
    <property type="entry name" value="Radical_SAM"/>
    <property type="match status" value="1"/>
</dbReference>
<dbReference type="InterPro" id="IPR058240">
    <property type="entry name" value="rSAM_sf"/>
</dbReference>
<dbReference type="RefSeq" id="WP_066177160.1">
    <property type="nucleotide sequence ID" value="NZ_LQZT01000009.1"/>
</dbReference>
<evidence type="ECO:0000259" key="7">
    <source>
        <dbReference type="PROSITE" id="PS51918"/>
    </source>
</evidence>
<dbReference type="InterPro" id="IPR000385">
    <property type="entry name" value="MoaA_NifB_PqqE_Fe-S-bd_CS"/>
</dbReference>
<dbReference type="SFLD" id="SFLDG01067">
    <property type="entry name" value="SPASM/twitch_domain_containing"/>
    <property type="match status" value="1"/>
</dbReference>
<evidence type="ECO:0000256" key="4">
    <source>
        <dbReference type="ARBA" id="ARBA00022723"/>
    </source>
</evidence>
<evidence type="ECO:0000256" key="5">
    <source>
        <dbReference type="ARBA" id="ARBA00023004"/>
    </source>
</evidence>
<dbReference type="STRING" id="1480615.AWJ14_01315"/>
<evidence type="ECO:0000256" key="3">
    <source>
        <dbReference type="ARBA" id="ARBA00022691"/>
    </source>
</evidence>
<dbReference type="PANTHER" id="PTHR43273:SF8">
    <property type="entry name" value="RADICAL SAM DOMAIN PROTEIN"/>
    <property type="match status" value="1"/>
</dbReference>
<dbReference type="GO" id="GO:0051539">
    <property type="term" value="F:4 iron, 4 sulfur cluster binding"/>
    <property type="evidence" value="ECO:0007669"/>
    <property type="project" value="UniProtKB-KW"/>
</dbReference>
<evidence type="ECO:0000313" key="8">
    <source>
        <dbReference type="EMBL" id="OCW58225.1"/>
    </source>
</evidence>
<comment type="cofactor">
    <cofactor evidence="1">
        <name>[4Fe-4S] cluster</name>
        <dbReference type="ChEBI" id="CHEBI:49883"/>
    </cofactor>
</comment>
<feature type="domain" description="Radical SAM core" evidence="7">
    <location>
        <begin position="1"/>
        <end position="220"/>
    </location>
</feature>
<keyword evidence="3" id="KW-0949">S-adenosyl-L-methionine</keyword>
<dbReference type="SFLD" id="SFLDG01386">
    <property type="entry name" value="main_SPASM_domain-containing"/>
    <property type="match status" value="1"/>
</dbReference>
<dbReference type="EMBL" id="LQZT01000009">
    <property type="protein sequence ID" value="OCW58225.1"/>
    <property type="molecule type" value="Genomic_DNA"/>
</dbReference>
<keyword evidence="5" id="KW-0408">Iron</keyword>
<evidence type="ECO:0000256" key="2">
    <source>
        <dbReference type="ARBA" id="ARBA00022485"/>
    </source>
</evidence>
<dbReference type="Gene3D" id="3.20.20.70">
    <property type="entry name" value="Aldolase class I"/>
    <property type="match status" value="1"/>
</dbReference>
<keyword evidence="6" id="KW-0411">Iron-sulfur</keyword>
<reference evidence="8 9" key="1">
    <citation type="submission" date="2015-12" db="EMBL/GenBank/DDBJ databases">
        <authorList>
            <person name="Shamseldin A."/>
            <person name="Moawad H."/>
            <person name="Abd El-Rahim W.M."/>
            <person name="Sadowsky M.J."/>
        </authorList>
    </citation>
    <scope>NUCLEOTIDE SEQUENCE [LARGE SCALE GENOMIC DNA]</scope>
    <source>
        <strain evidence="8 9">JC234</strain>
    </source>
</reference>
<evidence type="ECO:0000256" key="1">
    <source>
        <dbReference type="ARBA" id="ARBA00001966"/>
    </source>
</evidence>
<dbReference type="InterPro" id="IPR007197">
    <property type="entry name" value="rSAM"/>
</dbReference>
<dbReference type="PROSITE" id="PS51918">
    <property type="entry name" value="RADICAL_SAM"/>
    <property type="match status" value="1"/>
</dbReference>
<dbReference type="InterPro" id="IPR023867">
    <property type="entry name" value="Sulphatase_maturase_rSAM"/>
</dbReference>
<evidence type="ECO:0000256" key="6">
    <source>
        <dbReference type="ARBA" id="ARBA00023014"/>
    </source>
</evidence>
<gene>
    <name evidence="8" type="ORF">AWJ14_01315</name>
</gene>
<protein>
    <recommendedName>
        <fullName evidence="7">Radical SAM core domain-containing protein</fullName>
    </recommendedName>
</protein>
<organism evidence="8 9">
    <name type="scientific">Hoeflea olei</name>
    <dbReference type="NCBI Taxonomy" id="1480615"/>
    <lineage>
        <taxon>Bacteria</taxon>
        <taxon>Pseudomonadati</taxon>
        <taxon>Pseudomonadota</taxon>
        <taxon>Alphaproteobacteria</taxon>
        <taxon>Hyphomicrobiales</taxon>
        <taxon>Rhizobiaceae</taxon>
        <taxon>Hoeflea</taxon>
    </lineage>
</organism>
<keyword evidence="4" id="KW-0479">Metal-binding</keyword>
<dbReference type="Proteomes" id="UP000094795">
    <property type="component" value="Unassembled WGS sequence"/>
</dbReference>
<dbReference type="PANTHER" id="PTHR43273">
    <property type="entry name" value="ANAEROBIC SULFATASE-MATURATING ENZYME HOMOLOG ASLB-RELATED"/>
    <property type="match status" value="1"/>
</dbReference>
<dbReference type="InterPro" id="IPR013785">
    <property type="entry name" value="Aldolase_TIM"/>
</dbReference>
<dbReference type="GO" id="GO:0046872">
    <property type="term" value="F:metal ion binding"/>
    <property type="evidence" value="ECO:0007669"/>
    <property type="project" value="UniProtKB-KW"/>
</dbReference>
<dbReference type="SUPFAM" id="SSF102114">
    <property type="entry name" value="Radical SAM enzymes"/>
    <property type="match status" value="1"/>
</dbReference>
<dbReference type="CDD" id="cd01335">
    <property type="entry name" value="Radical_SAM"/>
    <property type="match status" value="1"/>
</dbReference>
<proteinExistence type="predicted"/>
<dbReference type="PROSITE" id="PS01305">
    <property type="entry name" value="MOAA_NIFB_PQQE"/>
    <property type="match status" value="1"/>
</dbReference>
<evidence type="ECO:0000313" key="9">
    <source>
        <dbReference type="Proteomes" id="UP000094795"/>
    </source>
</evidence>
<keyword evidence="2" id="KW-0004">4Fe-4S</keyword>
<name>A0A1C1YXM5_9HYPH</name>
<dbReference type="SFLD" id="SFLDG01384">
    <property type="entry name" value="thioether_bond_formation_requi"/>
    <property type="match status" value="1"/>
</dbReference>
<sequence length="377" mass="40491">MLERLSINLTHLCNLDCAYCYALGGDYGGYSGDARVAEVEARITDVALLNPNIKSVQFFGGEPLLRFDLVDGFTAHIDKLVHEGAIAAPPRYSVVTNLTLLDDARIEIMKRHDMSVVVSLDGPPEVNDATRPYKGGRVSTARVLENLAKLRDHGITFDIECTFSKLHWAKGYSALSTFLYIAELGPSLVKMTNVTHPDPEIGFNTREDIARVLDENLTLLDYALEALTEKGRLVPLGFLTELINALQARADATPQSGGCGGGGGSYCNAGTGNIAISADAKIYPCHMFTANRAFEMEIAGGAVTRQPKMASKRDHAACTSCWASSWCVACPGAMEFRRPGHSGPSAIHCGLMRGGLEHVFAALADQDASAPRLTVSG</sequence>
<dbReference type="GO" id="GO:0016491">
    <property type="term" value="F:oxidoreductase activity"/>
    <property type="evidence" value="ECO:0007669"/>
    <property type="project" value="InterPro"/>
</dbReference>
<dbReference type="Pfam" id="PF04055">
    <property type="entry name" value="Radical_SAM"/>
    <property type="match status" value="1"/>
</dbReference>
<keyword evidence="9" id="KW-1185">Reference proteome</keyword>
<comment type="caution">
    <text evidence="8">The sequence shown here is derived from an EMBL/GenBank/DDBJ whole genome shotgun (WGS) entry which is preliminary data.</text>
</comment>